<dbReference type="Gene3D" id="1.25.40.20">
    <property type="entry name" value="Ankyrin repeat-containing domain"/>
    <property type="match status" value="1"/>
</dbReference>
<dbReference type="Proteomes" id="UP001301958">
    <property type="component" value="Unassembled WGS sequence"/>
</dbReference>
<dbReference type="InterPro" id="IPR036770">
    <property type="entry name" value="Ankyrin_rpt-contain_sf"/>
</dbReference>
<comment type="caution">
    <text evidence="1">The sequence shown here is derived from an EMBL/GenBank/DDBJ whole genome shotgun (WGS) entry which is preliminary data.</text>
</comment>
<evidence type="ECO:0008006" key="3">
    <source>
        <dbReference type="Google" id="ProtNLM"/>
    </source>
</evidence>
<protein>
    <recommendedName>
        <fullName evidence="3">Ankyrin repeat protein</fullName>
    </recommendedName>
</protein>
<evidence type="ECO:0000313" key="1">
    <source>
        <dbReference type="EMBL" id="KAK4220526.1"/>
    </source>
</evidence>
<organism evidence="1 2">
    <name type="scientific">Podospora fimiseda</name>
    <dbReference type="NCBI Taxonomy" id="252190"/>
    <lineage>
        <taxon>Eukaryota</taxon>
        <taxon>Fungi</taxon>
        <taxon>Dikarya</taxon>
        <taxon>Ascomycota</taxon>
        <taxon>Pezizomycotina</taxon>
        <taxon>Sordariomycetes</taxon>
        <taxon>Sordariomycetidae</taxon>
        <taxon>Sordariales</taxon>
        <taxon>Podosporaceae</taxon>
        <taxon>Podospora</taxon>
    </lineage>
</organism>
<reference evidence="1" key="2">
    <citation type="submission" date="2023-05" db="EMBL/GenBank/DDBJ databases">
        <authorList>
            <consortium name="Lawrence Berkeley National Laboratory"/>
            <person name="Steindorff A."/>
            <person name="Hensen N."/>
            <person name="Bonometti L."/>
            <person name="Westerberg I."/>
            <person name="Brannstrom I.O."/>
            <person name="Guillou S."/>
            <person name="Cros-Aarteil S."/>
            <person name="Calhoun S."/>
            <person name="Haridas S."/>
            <person name="Kuo A."/>
            <person name="Mondo S."/>
            <person name="Pangilinan J."/>
            <person name="Riley R."/>
            <person name="Labutti K."/>
            <person name="Andreopoulos B."/>
            <person name="Lipzen A."/>
            <person name="Chen C."/>
            <person name="Yanf M."/>
            <person name="Daum C."/>
            <person name="Ng V."/>
            <person name="Clum A."/>
            <person name="Ohm R."/>
            <person name="Martin F."/>
            <person name="Silar P."/>
            <person name="Natvig D."/>
            <person name="Lalanne C."/>
            <person name="Gautier V."/>
            <person name="Ament-Velasquez S.L."/>
            <person name="Kruys A."/>
            <person name="Hutchinson M.I."/>
            <person name="Powell A.J."/>
            <person name="Barry K."/>
            <person name="Miller A.N."/>
            <person name="Grigoriev I.V."/>
            <person name="Debuchy R."/>
            <person name="Gladieux P."/>
            <person name="Thoren M.H."/>
            <person name="Johannesson H."/>
        </authorList>
    </citation>
    <scope>NUCLEOTIDE SEQUENCE</scope>
    <source>
        <strain evidence="1">CBS 990.96</strain>
    </source>
</reference>
<dbReference type="EMBL" id="MU865731">
    <property type="protein sequence ID" value="KAK4220526.1"/>
    <property type="molecule type" value="Genomic_DNA"/>
</dbReference>
<name>A0AAN6YKQ7_9PEZI</name>
<sequence length="334" mass="37857">MPCDSESGNCNDLATAVLKGDWETTVGLLESNPYLLSEKNLFGQNVLQLATEWVEGLDIILASPSVTYSILNQRDSTSEAPRSPLEYAIAQGNTMAVKSLLKVGATLTILHLHLAKTEVLKPLLLDSGFVFVDEQLLGATPLMMLDFSANPPDNIQTAELLLSHGASPRKRLPSQFIREPCSRGSDDNYPSLHFLALKMGHESYYPVPHQRRRLYSTLAKTVSWGRQDSSSRYMVRLKEPQEVEEIREEEALGLELLEILIVEFTAKFTALGITVEEFLRGYWKQRMEEVQYVEGLIPDNELERQPEFAVYLKIARNRKNNFFDSLWEESVELF</sequence>
<reference evidence="1" key="1">
    <citation type="journal article" date="2023" name="Mol. Phylogenet. Evol.">
        <title>Genome-scale phylogeny and comparative genomics of the fungal order Sordariales.</title>
        <authorList>
            <person name="Hensen N."/>
            <person name="Bonometti L."/>
            <person name="Westerberg I."/>
            <person name="Brannstrom I.O."/>
            <person name="Guillou S."/>
            <person name="Cros-Aarteil S."/>
            <person name="Calhoun S."/>
            <person name="Haridas S."/>
            <person name="Kuo A."/>
            <person name="Mondo S."/>
            <person name="Pangilinan J."/>
            <person name="Riley R."/>
            <person name="LaButti K."/>
            <person name="Andreopoulos B."/>
            <person name="Lipzen A."/>
            <person name="Chen C."/>
            <person name="Yan M."/>
            <person name="Daum C."/>
            <person name="Ng V."/>
            <person name="Clum A."/>
            <person name="Steindorff A."/>
            <person name="Ohm R.A."/>
            <person name="Martin F."/>
            <person name="Silar P."/>
            <person name="Natvig D.O."/>
            <person name="Lalanne C."/>
            <person name="Gautier V."/>
            <person name="Ament-Velasquez S.L."/>
            <person name="Kruys A."/>
            <person name="Hutchinson M.I."/>
            <person name="Powell A.J."/>
            <person name="Barry K."/>
            <person name="Miller A.N."/>
            <person name="Grigoriev I.V."/>
            <person name="Debuchy R."/>
            <person name="Gladieux P."/>
            <person name="Hiltunen Thoren M."/>
            <person name="Johannesson H."/>
        </authorList>
    </citation>
    <scope>NUCLEOTIDE SEQUENCE</scope>
    <source>
        <strain evidence="1">CBS 990.96</strain>
    </source>
</reference>
<proteinExistence type="predicted"/>
<dbReference type="SUPFAM" id="SSF48403">
    <property type="entry name" value="Ankyrin repeat"/>
    <property type="match status" value="1"/>
</dbReference>
<evidence type="ECO:0000313" key="2">
    <source>
        <dbReference type="Proteomes" id="UP001301958"/>
    </source>
</evidence>
<dbReference type="AlphaFoldDB" id="A0AAN6YKQ7"/>
<accession>A0AAN6YKQ7</accession>
<gene>
    <name evidence="1" type="ORF">QBC38DRAFT_526631</name>
</gene>
<keyword evidence="2" id="KW-1185">Reference proteome</keyword>